<dbReference type="Pfam" id="PF02517">
    <property type="entry name" value="Rce1-like"/>
    <property type="match status" value="1"/>
</dbReference>
<name>A0A6L8RLS2_9ACTN</name>
<dbReference type="GO" id="GO:0008237">
    <property type="term" value="F:metallopeptidase activity"/>
    <property type="evidence" value="ECO:0007669"/>
    <property type="project" value="UniProtKB-KW"/>
</dbReference>
<keyword evidence="1" id="KW-1133">Transmembrane helix</keyword>
<evidence type="ECO:0000313" key="4">
    <source>
        <dbReference type="Proteomes" id="UP000481598"/>
    </source>
</evidence>
<organism evidence="3 4">
    <name type="scientific">Collinsella aerofaciens</name>
    <dbReference type="NCBI Taxonomy" id="74426"/>
    <lineage>
        <taxon>Bacteria</taxon>
        <taxon>Bacillati</taxon>
        <taxon>Actinomycetota</taxon>
        <taxon>Coriobacteriia</taxon>
        <taxon>Coriobacteriales</taxon>
        <taxon>Coriobacteriaceae</taxon>
        <taxon>Collinsella</taxon>
    </lineage>
</organism>
<dbReference type="GO" id="GO:0006508">
    <property type="term" value="P:proteolysis"/>
    <property type="evidence" value="ECO:0007669"/>
    <property type="project" value="UniProtKB-KW"/>
</dbReference>
<protein>
    <submittedName>
        <fullName evidence="3">CPBP family intramembrane metalloprotease</fullName>
    </submittedName>
</protein>
<evidence type="ECO:0000259" key="2">
    <source>
        <dbReference type="Pfam" id="PF02517"/>
    </source>
</evidence>
<dbReference type="AlphaFoldDB" id="A0A6L8RLS2"/>
<proteinExistence type="predicted"/>
<feature type="transmembrane region" description="Helical" evidence="1">
    <location>
        <begin position="46"/>
        <end position="68"/>
    </location>
</feature>
<keyword evidence="3" id="KW-0645">Protease</keyword>
<evidence type="ECO:0000256" key="1">
    <source>
        <dbReference type="SAM" id="Phobius"/>
    </source>
</evidence>
<feature type="transmembrane region" description="Helical" evidence="1">
    <location>
        <begin position="219"/>
        <end position="237"/>
    </location>
</feature>
<dbReference type="EMBL" id="WWTB01000011">
    <property type="protein sequence ID" value="MZJ85982.1"/>
    <property type="molecule type" value="Genomic_DNA"/>
</dbReference>
<keyword evidence="3" id="KW-0378">Hydrolase</keyword>
<dbReference type="GO" id="GO:0004175">
    <property type="term" value="F:endopeptidase activity"/>
    <property type="evidence" value="ECO:0007669"/>
    <property type="project" value="UniProtKB-ARBA"/>
</dbReference>
<accession>A0A6L8RLS2</accession>
<dbReference type="RefSeq" id="WP_161156360.1">
    <property type="nucleotide sequence ID" value="NZ_JAMXUY010000001.1"/>
</dbReference>
<dbReference type="Proteomes" id="UP000481598">
    <property type="component" value="Unassembled WGS sequence"/>
</dbReference>
<feature type="transmembrane region" description="Helical" evidence="1">
    <location>
        <begin position="271"/>
        <end position="290"/>
    </location>
</feature>
<keyword evidence="1" id="KW-0812">Transmembrane</keyword>
<comment type="caution">
    <text evidence="3">The sequence shown here is derived from an EMBL/GenBank/DDBJ whole genome shotgun (WGS) entry which is preliminary data.</text>
</comment>
<sequence length="306" mass="33450">MLNAIAWALACFGVVAADIALSVVLFSVLDAVSALTGYPIDNLDIQWFQAAAQTASFLMALLWWRYLWPRSFMARRQGEHPLGGGAGAAWKRIVCVVVIGLSMQVVISYLCDGVLSLLPEVAADYSELVEETGMGDTSYLAVLTTVIGAPFCEELLVRGIIFEFSLRAFNPQCHPLWKRRRRVNAQDGAIAPWEAPSAWGVAAAIVLQAAVFGFMHMNWVQGCYAGAAGLIFGWVLVTTGKLRYTILLHFAFNAGSYLMGLLWFVNTPLDVAVTVAIAGFVLVEAMRSLLRSCISEPCETDRPDYQ</sequence>
<dbReference type="InterPro" id="IPR003675">
    <property type="entry name" value="Rce1/LyrA-like_dom"/>
</dbReference>
<dbReference type="GO" id="GO:0080120">
    <property type="term" value="P:CAAX-box protein maturation"/>
    <property type="evidence" value="ECO:0007669"/>
    <property type="project" value="UniProtKB-ARBA"/>
</dbReference>
<keyword evidence="1" id="KW-0472">Membrane</keyword>
<evidence type="ECO:0000313" key="3">
    <source>
        <dbReference type="EMBL" id="MZJ85982.1"/>
    </source>
</evidence>
<keyword evidence="3" id="KW-0482">Metalloprotease</keyword>
<gene>
    <name evidence="3" type="ORF">GT635_05850</name>
</gene>
<reference evidence="3 4" key="1">
    <citation type="journal article" date="2019" name="Nat. Med.">
        <title>A library of human gut bacterial isolates paired with longitudinal multiomics data enables mechanistic microbiome research.</title>
        <authorList>
            <person name="Poyet M."/>
            <person name="Groussin M."/>
            <person name="Gibbons S.M."/>
            <person name="Avila-Pacheco J."/>
            <person name="Jiang X."/>
            <person name="Kearney S.M."/>
            <person name="Perrotta A.R."/>
            <person name="Berdy B."/>
            <person name="Zhao S."/>
            <person name="Lieberman T.D."/>
            <person name="Swanson P.K."/>
            <person name="Smith M."/>
            <person name="Roesemann S."/>
            <person name="Alexander J.E."/>
            <person name="Rich S.A."/>
            <person name="Livny J."/>
            <person name="Vlamakis H."/>
            <person name="Clish C."/>
            <person name="Bullock K."/>
            <person name="Deik A."/>
            <person name="Scott J."/>
            <person name="Pierce K.A."/>
            <person name="Xavier R.J."/>
            <person name="Alm E.J."/>
        </authorList>
    </citation>
    <scope>NUCLEOTIDE SEQUENCE [LARGE SCALE GENOMIC DNA]</scope>
    <source>
        <strain evidence="3 4">BIOML-A10</strain>
    </source>
</reference>
<feature type="domain" description="CAAX prenyl protease 2/Lysostaphin resistance protein A-like" evidence="2">
    <location>
        <begin position="139"/>
        <end position="254"/>
    </location>
</feature>
<feature type="transmembrane region" description="Helical" evidence="1">
    <location>
        <begin position="89"/>
        <end position="110"/>
    </location>
</feature>
<feature type="transmembrane region" description="Helical" evidence="1">
    <location>
        <begin position="189"/>
        <end position="213"/>
    </location>
</feature>